<dbReference type="GO" id="GO:0005085">
    <property type="term" value="F:guanyl-nucleotide exchange factor activity"/>
    <property type="evidence" value="ECO:0007669"/>
    <property type="project" value="TreeGrafter"/>
</dbReference>
<dbReference type="Pfam" id="PF25390">
    <property type="entry name" value="WD40_RLD"/>
    <property type="match status" value="1"/>
</dbReference>
<feature type="region of interest" description="Disordered" evidence="3">
    <location>
        <begin position="438"/>
        <end position="465"/>
    </location>
</feature>
<dbReference type="SUPFAM" id="SSF50985">
    <property type="entry name" value="RCC1/BLIP-II"/>
    <property type="match status" value="2"/>
</dbReference>
<dbReference type="PROSITE" id="PS50012">
    <property type="entry name" value="RCC1_3"/>
    <property type="match status" value="6"/>
</dbReference>
<dbReference type="OrthoDB" id="9796385at2"/>
<sequence length="465" mass="46283">MALRADGTVWAWGVNDLGQVGDGSTTNRNIPVQVCATGQTAPCSQFLTGVTAIAAGASHSLALRGDGTVVAWGYNGFGQLGNGTFTDSTTPVQVSNLANVTSIAAGTRHSLALRADGSVRAWGYNGFGQLGDGTTGGSSNTPVVVSVLLNATSIAAGGDHNLAARNDGSALAWGFNGNGELGDGTNTNRNVPTSVSNLTNVKSIAAGGNHSLALRTDGTVRAWGSNASGQLGNGTTSNANVPVQVCDVGQTAPCSAFLGGISALATGSNANHSLALRAAGTIRAWGDNSVGQLGDGTFTNRTVPVPVCTYGQTGACRYLDGVTAISAGGGHSLAITSPHADVRIALSASPEPVSNGGNLTYTVTVRNSGPSAAENVVFNDTLPTNVRFVSAHPSRGSCQVPPAGSTDTVTCSLGTLGNGVSTANSIVVTVRATPGSTVTNSATVTSSTSDPNPTNNSATIQTPVS</sequence>
<evidence type="ECO:0000259" key="4">
    <source>
        <dbReference type="Pfam" id="PF01345"/>
    </source>
</evidence>
<reference evidence="6 7" key="1">
    <citation type="submission" date="2015-10" db="EMBL/GenBank/DDBJ databases">
        <title>Draft genome sequence of Streptomyces cellostaticus DSM 40189, type strain for the species Streptomyces cellostaticus.</title>
        <authorList>
            <person name="Ruckert C."/>
            <person name="Winkler A."/>
            <person name="Kalinowski J."/>
            <person name="Kampfer P."/>
            <person name="Glaeser S."/>
        </authorList>
    </citation>
    <scope>NUCLEOTIDE SEQUENCE [LARGE SCALE GENOMIC DNA]</scope>
    <source>
        <strain evidence="6 7">DSM 40189</strain>
    </source>
</reference>
<evidence type="ECO:0000313" key="6">
    <source>
        <dbReference type="EMBL" id="KUM89845.1"/>
    </source>
</evidence>
<dbReference type="Gene3D" id="2.130.10.30">
    <property type="entry name" value="Regulator of chromosome condensation 1/beta-lactamase-inhibitor protein II"/>
    <property type="match status" value="2"/>
</dbReference>
<keyword evidence="1" id="KW-0344">Guanine-nucleotide releasing factor</keyword>
<evidence type="ECO:0000259" key="5">
    <source>
        <dbReference type="Pfam" id="PF25390"/>
    </source>
</evidence>
<accession>A0A101NAY8</accession>
<dbReference type="InterPro" id="IPR000408">
    <property type="entry name" value="Reg_chr_condens"/>
</dbReference>
<dbReference type="PANTHER" id="PTHR45982:SF1">
    <property type="entry name" value="REGULATOR OF CHROMOSOME CONDENSATION"/>
    <property type="match status" value="1"/>
</dbReference>
<dbReference type="AlphaFoldDB" id="A0A101NAY8"/>
<dbReference type="Proteomes" id="UP000054241">
    <property type="component" value="Unassembled WGS sequence"/>
</dbReference>
<dbReference type="Gene3D" id="2.60.40.1170">
    <property type="entry name" value="Mu homology domain, subdomain B"/>
    <property type="match status" value="1"/>
</dbReference>
<dbReference type="PROSITE" id="PS00626">
    <property type="entry name" value="RCC1_2"/>
    <property type="match status" value="3"/>
</dbReference>
<dbReference type="Pfam" id="PF01345">
    <property type="entry name" value="DUF11"/>
    <property type="match status" value="1"/>
</dbReference>
<comment type="caution">
    <text evidence="6">The sequence shown here is derived from an EMBL/GenBank/DDBJ whole genome shotgun (WGS) entry which is preliminary data.</text>
</comment>
<proteinExistence type="predicted"/>
<dbReference type="PANTHER" id="PTHR45982">
    <property type="entry name" value="REGULATOR OF CHROMOSOME CONDENSATION"/>
    <property type="match status" value="1"/>
</dbReference>
<gene>
    <name evidence="6" type="ORF">AQI88_39175</name>
</gene>
<dbReference type="InterPro" id="IPR001434">
    <property type="entry name" value="OmcB-like_DUF11"/>
</dbReference>
<dbReference type="InterPro" id="IPR051553">
    <property type="entry name" value="Ran_GTPase-activating"/>
</dbReference>
<protein>
    <submittedName>
        <fullName evidence="6">Uncharacterized protein</fullName>
    </submittedName>
</protein>
<evidence type="ECO:0000256" key="3">
    <source>
        <dbReference type="SAM" id="MobiDB-lite"/>
    </source>
</evidence>
<feature type="domain" description="RCC1-like" evidence="5">
    <location>
        <begin position="1"/>
        <end position="334"/>
    </location>
</feature>
<organism evidence="6 7">
    <name type="scientific">Streptomyces cellostaticus</name>
    <dbReference type="NCBI Taxonomy" id="67285"/>
    <lineage>
        <taxon>Bacteria</taxon>
        <taxon>Bacillati</taxon>
        <taxon>Actinomycetota</taxon>
        <taxon>Actinomycetes</taxon>
        <taxon>Kitasatosporales</taxon>
        <taxon>Streptomycetaceae</taxon>
        <taxon>Streptomyces</taxon>
    </lineage>
</organism>
<feature type="domain" description="DUF11" evidence="4">
    <location>
        <begin position="341"/>
        <end position="461"/>
    </location>
</feature>
<dbReference type="STRING" id="67285.AQI88_39175"/>
<evidence type="ECO:0000313" key="7">
    <source>
        <dbReference type="Proteomes" id="UP000054241"/>
    </source>
</evidence>
<evidence type="ECO:0000256" key="1">
    <source>
        <dbReference type="ARBA" id="ARBA00022658"/>
    </source>
</evidence>
<keyword evidence="2" id="KW-0677">Repeat</keyword>
<dbReference type="NCBIfam" id="TIGR01451">
    <property type="entry name" value="B_ant_repeat"/>
    <property type="match status" value="1"/>
</dbReference>
<dbReference type="InterPro" id="IPR047589">
    <property type="entry name" value="DUF11_rpt"/>
</dbReference>
<dbReference type="GO" id="GO:0005737">
    <property type="term" value="C:cytoplasm"/>
    <property type="evidence" value="ECO:0007669"/>
    <property type="project" value="TreeGrafter"/>
</dbReference>
<name>A0A101NAY8_9ACTN</name>
<evidence type="ECO:0000256" key="2">
    <source>
        <dbReference type="ARBA" id="ARBA00022737"/>
    </source>
</evidence>
<keyword evidence="7" id="KW-1185">Reference proteome</keyword>
<dbReference type="InterPro" id="IPR058923">
    <property type="entry name" value="RCC1-like_dom"/>
</dbReference>
<dbReference type="InterPro" id="IPR009091">
    <property type="entry name" value="RCC1/BLIP-II"/>
</dbReference>
<dbReference type="EMBL" id="LMWL01000089">
    <property type="protein sequence ID" value="KUM89845.1"/>
    <property type="molecule type" value="Genomic_DNA"/>
</dbReference>
<feature type="compositionally biased region" description="Low complexity" evidence="3">
    <location>
        <begin position="438"/>
        <end position="457"/>
    </location>
</feature>
<dbReference type="PRINTS" id="PR00633">
    <property type="entry name" value="RCCNDNSATION"/>
</dbReference>